<dbReference type="InterPro" id="IPR003675">
    <property type="entry name" value="Rce1/LyrA-like_dom"/>
</dbReference>
<feature type="transmembrane region" description="Helical" evidence="1">
    <location>
        <begin position="145"/>
        <end position="164"/>
    </location>
</feature>
<keyword evidence="1" id="KW-0472">Membrane</keyword>
<feature type="domain" description="CAAX prenyl protease 2/Lysostaphin resistance protein A-like" evidence="2">
    <location>
        <begin position="114"/>
        <end position="212"/>
    </location>
</feature>
<reference evidence="3" key="1">
    <citation type="submission" date="2021-03" db="EMBL/GenBank/DDBJ databases">
        <title>Antimicrobial resistance genes in bacteria isolated from Japanese honey, and their potential for conferring macrolide and lincosamide resistance in the American foulbrood pathogen Paenibacillus larvae.</title>
        <authorList>
            <person name="Okamoto M."/>
            <person name="Kumagai M."/>
            <person name="Kanamori H."/>
            <person name="Takamatsu D."/>
        </authorList>
    </citation>
    <scope>NUCLEOTIDE SEQUENCE</scope>
    <source>
        <strain evidence="3">J2TS6</strain>
    </source>
</reference>
<dbReference type="GO" id="GO:0080120">
    <property type="term" value="P:CAAX-box protein maturation"/>
    <property type="evidence" value="ECO:0007669"/>
    <property type="project" value="UniProtKB-ARBA"/>
</dbReference>
<evidence type="ECO:0000256" key="1">
    <source>
        <dbReference type="SAM" id="Phobius"/>
    </source>
</evidence>
<sequence>MKTTVKPVNLNVPFSEKRPILSVVLIELLLLAAMFAAGAYATVQKLSYTAPVLIAFIPISIVLLIGLTWKKSWRRYGFLPLNAIPGQHWIYYLPLALVLGCIALNGFRTVSVREALFFVFFTLLVGFVEETVYRGLILHILLRKKSIAAAVITSSLLFSVTHVLNMLSGQSAEDTVVQLVYALLTGAALALLIVKNKNILPLIFYHFIHNLIQFLGPDGRSVSVMDYVVLAILLLHCLWLILSLNKEKGAARISGSFERVAP</sequence>
<protein>
    <recommendedName>
        <fullName evidence="2">CAAX prenyl protease 2/Lysostaphin resistance protein A-like domain-containing protein</fullName>
    </recommendedName>
</protein>
<dbReference type="InterPro" id="IPR052710">
    <property type="entry name" value="CAAX_protease"/>
</dbReference>
<feature type="transmembrane region" description="Helical" evidence="1">
    <location>
        <begin position="48"/>
        <end position="69"/>
    </location>
</feature>
<feature type="transmembrane region" description="Helical" evidence="1">
    <location>
        <begin position="176"/>
        <end position="194"/>
    </location>
</feature>
<keyword evidence="1" id="KW-1133">Transmembrane helix</keyword>
<accession>A0A919XIS1</accession>
<feature type="transmembrane region" description="Helical" evidence="1">
    <location>
        <begin position="20"/>
        <end position="42"/>
    </location>
</feature>
<dbReference type="Pfam" id="PF02517">
    <property type="entry name" value="Rce1-like"/>
    <property type="match status" value="1"/>
</dbReference>
<evidence type="ECO:0000259" key="2">
    <source>
        <dbReference type="Pfam" id="PF02517"/>
    </source>
</evidence>
<dbReference type="Proteomes" id="UP000679779">
    <property type="component" value="Unassembled WGS sequence"/>
</dbReference>
<keyword evidence="1" id="KW-0812">Transmembrane</keyword>
<comment type="caution">
    <text evidence="3">The sequence shown here is derived from an EMBL/GenBank/DDBJ whole genome shotgun (WGS) entry which is preliminary data.</text>
</comment>
<dbReference type="PANTHER" id="PTHR36435:SF1">
    <property type="entry name" value="CAAX AMINO TERMINAL PROTEASE FAMILY PROTEIN"/>
    <property type="match status" value="1"/>
</dbReference>
<evidence type="ECO:0000313" key="4">
    <source>
        <dbReference type="Proteomes" id="UP000679779"/>
    </source>
</evidence>
<keyword evidence="4" id="KW-1185">Reference proteome</keyword>
<dbReference type="RefSeq" id="WP_160038707.1">
    <property type="nucleotide sequence ID" value="NZ_BORQ01000004.1"/>
</dbReference>
<dbReference type="EMBL" id="BORQ01000004">
    <property type="protein sequence ID" value="GIO32153.1"/>
    <property type="molecule type" value="Genomic_DNA"/>
</dbReference>
<name>A0A919XIS1_9BACL</name>
<proteinExistence type="predicted"/>
<gene>
    <name evidence="3" type="ORF">J2TS6_32940</name>
</gene>
<evidence type="ECO:0000313" key="3">
    <source>
        <dbReference type="EMBL" id="GIO32153.1"/>
    </source>
</evidence>
<organism evidence="3 4">
    <name type="scientific">Paenibacillus albilobatus</name>
    <dbReference type="NCBI Taxonomy" id="2716884"/>
    <lineage>
        <taxon>Bacteria</taxon>
        <taxon>Bacillati</taxon>
        <taxon>Bacillota</taxon>
        <taxon>Bacilli</taxon>
        <taxon>Bacillales</taxon>
        <taxon>Paenibacillaceae</taxon>
        <taxon>Paenibacillus</taxon>
    </lineage>
</organism>
<feature type="transmembrane region" description="Helical" evidence="1">
    <location>
        <begin position="222"/>
        <end position="242"/>
    </location>
</feature>
<dbReference type="AlphaFoldDB" id="A0A919XIS1"/>
<feature type="transmembrane region" description="Helical" evidence="1">
    <location>
        <begin position="89"/>
        <end position="109"/>
    </location>
</feature>
<feature type="transmembrane region" description="Helical" evidence="1">
    <location>
        <begin position="115"/>
        <end position="133"/>
    </location>
</feature>
<dbReference type="PANTHER" id="PTHR36435">
    <property type="entry name" value="SLR1288 PROTEIN"/>
    <property type="match status" value="1"/>
</dbReference>
<dbReference type="GO" id="GO:0004175">
    <property type="term" value="F:endopeptidase activity"/>
    <property type="evidence" value="ECO:0007669"/>
    <property type="project" value="UniProtKB-ARBA"/>
</dbReference>